<sequence length="427" mass="44451">MTTAPHDPADLPALTVRTVPLAGAPDLIARLGPAAPMAWLRRGEGLVGWGEAARLEFPAESAPEGTGRFAGAARALDALRARARVLDEVGAPGTGPVAFGGFTFDPRSGGSVLVVPRVVVGYRGGRAWVTTAARGGEEQPAEAPDAIAEGPPPAPVGPLDWQAGSLSAGEWGAAVGRAVERIRGAELDKVVMARDVIARARAPIDVRTLLGRLARSYPDCYTFSVAGMVGATPELLLRREGDEVESLVLAGTRPRAADPGEDARLGRELQESAKDREEHRYAIDSLRATLAPLCASVEAPERPRLLRLANVQHLASPARARLLPGASTLDAVAALHPTAAVGGSPTGAAMRMIRELEGMDRSRYAGPVGWIDGDGNGEWGIALRCALVEGARARLFAGCGIVAGSEPAAEVAESESKLQVMRAALTD</sequence>
<dbReference type="EMBL" id="CP036455">
    <property type="protein sequence ID" value="QBI54581.1"/>
    <property type="molecule type" value="Genomic_DNA"/>
</dbReference>
<dbReference type="InterPro" id="IPR005801">
    <property type="entry name" value="ADC_synthase"/>
</dbReference>
<evidence type="ECO:0000313" key="7">
    <source>
        <dbReference type="EMBL" id="QBI54581.1"/>
    </source>
</evidence>
<dbReference type="GO" id="GO:0008909">
    <property type="term" value="F:isochorismate synthase activity"/>
    <property type="evidence" value="ECO:0007669"/>
    <property type="project" value="UniProtKB-EC"/>
</dbReference>
<evidence type="ECO:0000256" key="4">
    <source>
        <dbReference type="ARBA" id="ARBA00023235"/>
    </source>
</evidence>
<evidence type="ECO:0000259" key="6">
    <source>
        <dbReference type="Pfam" id="PF00425"/>
    </source>
</evidence>
<dbReference type="SUPFAM" id="SSF56322">
    <property type="entry name" value="ADC synthase"/>
    <property type="match status" value="1"/>
</dbReference>
<evidence type="ECO:0000256" key="1">
    <source>
        <dbReference type="ARBA" id="ARBA00000799"/>
    </source>
</evidence>
<dbReference type="InterPro" id="IPR004561">
    <property type="entry name" value="IsoChor_synthase"/>
</dbReference>
<organism evidence="7 8">
    <name type="scientific">Streptomonospora litoralis</name>
    <dbReference type="NCBI Taxonomy" id="2498135"/>
    <lineage>
        <taxon>Bacteria</taxon>
        <taxon>Bacillati</taxon>
        <taxon>Actinomycetota</taxon>
        <taxon>Actinomycetes</taxon>
        <taxon>Streptosporangiales</taxon>
        <taxon>Nocardiopsidaceae</taxon>
        <taxon>Streptomonospora</taxon>
    </lineage>
</organism>
<protein>
    <recommendedName>
        <fullName evidence="3">isochorismate synthase</fullName>
        <ecNumber evidence="3">5.4.4.2</ecNumber>
    </recommendedName>
    <alternativeName>
        <fullName evidence="5">Isochorismate mutase</fullName>
    </alternativeName>
</protein>
<reference evidence="7 8" key="1">
    <citation type="submission" date="2019-02" db="EMBL/GenBank/DDBJ databases">
        <authorList>
            <person name="Khodamoradi S."/>
            <person name="Hahnke R.L."/>
            <person name="Kaempfer P."/>
            <person name="Schumann P."/>
            <person name="Rohde M."/>
            <person name="Steinert M."/>
            <person name="Luzhetskyy A."/>
            <person name="Wink J."/>
            <person name="Ruckert C."/>
        </authorList>
    </citation>
    <scope>NUCLEOTIDE SEQUENCE [LARGE SCALE GENOMIC DNA]</scope>
    <source>
        <strain evidence="7 8">M2</strain>
    </source>
</reference>
<keyword evidence="4 7" id="KW-0413">Isomerase</keyword>
<evidence type="ECO:0000313" key="8">
    <source>
        <dbReference type="Proteomes" id="UP000292235"/>
    </source>
</evidence>
<dbReference type="EC" id="5.4.4.2" evidence="3"/>
<dbReference type="NCBIfam" id="TIGR00543">
    <property type="entry name" value="isochor_syn"/>
    <property type="match status" value="1"/>
</dbReference>
<evidence type="ECO:0000256" key="5">
    <source>
        <dbReference type="ARBA" id="ARBA00041564"/>
    </source>
</evidence>
<evidence type="ECO:0000256" key="3">
    <source>
        <dbReference type="ARBA" id="ARBA00012824"/>
    </source>
</evidence>
<dbReference type="InterPro" id="IPR015890">
    <property type="entry name" value="Chorismate_C"/>
</dbReference>
<dbReference type="PANTHER" id="PTHR42839">
    <property type="entry name" value="ISOCHORISMATE SYNTHASE ENTC"/>
    <property type="match status" value="1"/>
</dbReference>
<dbReference type="Gene3D" id="3.60.120.10">
    <property type="entry name" value="Anthranilate synthase"/>
    <property type="match status" value="1"/>
</dbReference>
<evidence type="ECO:0000256" key="2">
    <source>
        <dbReference type="ARBA" id="ARBA00005297"/>
    </source>
</evidence>
<dbReference type="AlphaFoldDB" id="A0A4P6Q5F4"/>
<dbReference type="KEGG" id="strr:EKD16_14000"/>
<name>A0A4P6Q5F4_9ACTN</name>
<proteinExistence type="inferred from homology"/>
<accession>A0A4P6Q5F4</accession>
<dbReference type="RefSeq" id="WP_394347272.1">
    <property type="nucleotide sequence ID" value="NZ_CP036455.1"/>
</dbReference>
<gene>
    <name evidence="7" type="primary">pchA</name>
    <name evidence="7" type="ORF">EKD16_14000</name>
</gene>
<comment type="catalytic activity">
    <reaction evidence="1">
        <text>chorismate = isochorismate</text>
        <dbReference type="Rhea" id="RHEA:18985"/>
        <dbReference type="ChEBI" id="CHEBI:29748"/>
        <dbReference type="ChEBI" id="CHEBI:29780"/>
        <dbReference type="EC" id="5.4.4.2"/>
    </reaction>
</comment>
<dbReference type="Proteomes" id="UP000292235">
    <property type="component" value="Chromosome"/>
</dbReference>
<comment type="similarity">
    <text evidence="2">Belongs to the isochorismate synthase family.</text>
</comment>
<keyword evidence="8" id="KW-1185">Reference proteome</keyword>
<dbReference type="PANTHER" id="PTHR42839:SF2">
    <property type="entry name" value="ISOCHORISMATE SYNTHASE ENTC"/>
    <property type="match status" value="1"/>
</dbReference>
<feature type="domain" description="Chorismate-utilising enzyme C-terminal" evidence="6">
    <location>
        <begin position="170"/>
        <end position="417"/>
    </location>
</feature>
<dbReference type="Pfam" id="PF00425">
    <property type="entry name" value="Chorismate_bind"/>
    <property type="match status" value="1"/>
</dbReference>